<comment type="caution">
    <text evidence="1">The sequence shown here is derived from an EMBL/GenBank/DDBJ whole genome shotgun (WGS) entry which is preliminary data.</text>
</comment>
<gene>
    <name evidence="1" type="ORF">G2W53_025992</name>
</gene>
<accession>A0A834WFA4</accession>
<dbReference type="OrthoDB" id="998444at2759"/>
<dbReference type="EMBL" id="JAAIUW010000008">
    <property type="protein sequence ID" value="KAF7820537.1"/>
    <property type="molecule type" value="Genomic_DNA"/>
</dbReference>
<dbReference type="AlphaFoldDB" id="A0A834WFA4"/>
<name>A0A834WFA4_9FABA</name>
<evidence type="ECO:0000313" key="2">
    <source>
        <dbReference type="Proteomes" id="UP000634136"/>
    </source>
</evidence>
<dbReference type="PANTHER" id="PTHR33116">
    <property type="entry name" value="REVERSE TRANSCRIPTASE ZINC-BINDING DOMAIN-CONTAINING PROTEIN-RELATED-RELATED"/>
    <property type="match status" value="1"/>
</dbReference>
<reference evidence="1" key="1">
    <citation type="submission" date="2020-09" db="EMBL/GenBank/DDBJ databases">
        <title>Genome-Enabled Discovery of Anthraquinone Biosynthesis in Senna tora.</title>
        <authorList>
            <person name="Kang S.-H."/>
            <person name="Pandey R.P."/>
            <person name="Lee C.-M."/>
            <person name="Sim J.-S."/>
            <person name="Jeong J.-T."/>
            <person name="Choi B.-S."/>
            <person name="Jung M."/>
            <person name="Ginzburg D."/>
            <person name="Zhao K."/>
            <person name="Won S.Y."/>
            <person name="Oh T.-J."/>
            <person name="Yu Y."/>
            <person name="Kim N.-H."/>
            <person name="Lee O.R."/>
            <person name="Lee T.-H."/>
            <person name="Bashyal P."/>
            <person name="Kim T.-S."/>
            <person name="Lee W.-H."/>
            <person name="Kawkins C."/>
            <person name="Kim C.-K."/>
            <person name="Kim J.S."/>
            <person name="Ahn B.O."/>
            <person name="Rhee S.Y."/>
            <person name="Sohng J.K."/>
        </authorList>
    </citation>
    <scope>NUCLEOTIDE SEQUENCE</scope>
    <source>
        <tissue evidence="1">Leaf</tissue>
    </source>
</reference>
<dbReference type="Proteomes" id="UP000634136">
    <property type="component" value="Unassembled WGS sequence"/>
</dbReference>
<evidence type="ECO:0000313" key="1">
    <source>
        <dbReference type="EMBL" id="KAF7820537.1"/>
    </source>
</evidence>
<protein>
    <submittedName>
        <fullName evidence="1">Ribonuclease H</fullName>
    </submittedName>
</protein>
<organism evidence="1 2">
    <name type="scientific">Senna tora</name>
    <dbReference type="NCBI Taxonomy" id="362788"/>
    <lineage>
        <taxon>Eukaryota</taxon>
        <taxon>Viridiplantae</taxon>
        <taxon>Streptophyta</taxon>
        <taxon>Embryophyta</taxon>
        <taxon>Tracheophyta</taxon>
        <taxon>Spermatophyta</taxon>
        <taxon>Magnoliopsida</taxon>
        <taxon>eudicotyledons</taxon>
        <taxon>Gunneridae</taxon>
        <taxon>Pentapetalae</taxon>
        <taxon>rosids</taxon>
        <taxon>fabids</taxon>
        <taxon>Fabales</taxon>
        <taxon>Fabaceae</taxon>
        <taxon>Caesalpinioideae</taxon>
        <taxon>Cassia clade</taxon>
        <taxon>Senna</taxon>
    </lineage>
</organism>
<keyword evidence="2" id="KW-1185">Reference proteome</keyword>
<sequence>MERVIAPNQNGFVKGRAISNSILLASELMTFIHKARKVKTKWVLEKYASLAGQVLNKDKSTVIFSPNTPRQFKRIMASTLGAKTSNKLGKYLGVKIDSRFNSADLFNDLVEKVEFKLAGWKSRLLSQSGRLTLIKSVLQASPIYQLSVLPMPNKYADRIDALSTNFYWGHNNNKSSIHLAPKQTLFKSRDSGGLGLHQTSLFNKALMAKQVWRVVSQPTSVYSQWARAKYFNNNMELLPKKTTQPAAIWRCLDKSGSLIFYHLWWKIATGEQVPLGSRFWWPLQTSYPSQHQNVAALINSETKSWNQPLVNQLFAASVASNILHSPLPLCNSADSYIWKFSVTGEYKVSEGYQLLSDTRHQNNPSQFFPWKFL</sequence>
<proteinExistence type="predicted"/>
<dbReference type="PANTHER" id="PTHR33116:SF86">
    <property type="entry name" value="REVERSE TRANSCRIPTASE DOMAIN-CONTAINING PROTEIN"/>
    <property type="match status" value="1"/>
</dbReference>